<reference evidence="2" key="2">
    <citation type="submission" date="2020-08" db="EMBL/GenBank/DDBJ databases">
        <title>The Agave Microbiome: Exploring the role of microbial communities in plant adaptations to desert environments.</title>
        <authorList>
            <person name="Partida-Martinez L.P."/>
        </authorList>
    </citation>
    <scope>NUCLEOTIDE SEQUENCE [LARGE SCALE GENOMIC DNA]</scope>
    <source>
        <strain evidence="2">AT2.8</strain>
    </source>
</reference>
<organism evidence="1 2">
    <name type="scientific">Neobacillus niacini</name>
    <dbReference type="NCBI Taxonomy" id="86668"/>
    <lineage>
        <taxon>Bacteria</taxon>
        <taxon>Bacillati</taxon>
        <taxon>Bacillota</taxon>
        <taxon>Bacilli</taxon>
        <taxon>Bacillales</taxon>
        <taxon>Bacillaceae</taxon>
        <taxon>Neobacillus</taxon>
    </lineage>
</organism>
<name>A0A852TFP8_9BACI</name>
<comment type="caution">
    <text evidence="1">The sequence shown here is derived from an EMBL/GenBank/DDBJ whole genome shotgun (WGS) entry which is preliminary data.</text>
</comment>
<proteinExistence type="predicted"/>
<accession>A0A852TFP8</accession>
<dbReference type="Proteomes" id="UP000548423">
    <property type="component" value="Unassembled WGS sequence"/>
</dbReference>
<protein>
    <submittedName>
        <fullName evidence="1">Uncharacterized protein</fullName>
    </submittedName>
</protein>
<dbReference type="AlphaFoldDB" id="A0A852TFP8"/>
<gene>
    <name evidence="1" type="ORF">F4694_004403</name>
</gene>
<evidence type="ECO:0000313" key="1">
    <source>
        <dbReference type="EMBL" id="NYE07592.1"/>
    </source>
</evidence>
<sequence length="195" mass="22849">MIDNRHLKEFEHEMDDSLQGISDTSILLNFQQAIASLYPHLIPISAFAYDSWDDIVMPLFYEMVYNTFSFKYGIDIDWNETHTYMFTLRCYKGIHHIECTPKHHTFKALVNCEWIEMDKNDLDEKVIVFKSFGDGKHFLTGGLDIEEAYNVRFNLVEIDIVSTLTGYPSKTSVFIHKDDLDFEFVAETYDKDIQS</sequence>
<evidence type="ECO:0000313" key="2">
    <source>
        <dbReference type="Proteomes" id="UP000548423"/>
    </source>
</evidence>
<reference evidence="2" key="1">
    <citation type="submission" date="2020-07" db="EMBL/GenBank/DDBJ databases">
        <authorList>
            <person name="Partida-Martinez L."/>
            <person name="Huntemann M."/>
            <person name="Clum A."/>
            <person name="Wang J."/>
            <person name="Palaniappan K."/>
            <person name="Ritter S."/>
            <person name="Chen I.-M."/>
            <person name="Stamatis D."/>
            <person name="Reddy T."/>
            <person name="O'Malley R."/>
            <person name="Daum C."/>
            <person name="Shapiro N."/>
            <person name="Ivanova N."/>
            <person name="Kyrpides N."/>
            <person name="Woyke T."/>
        </authorList>
    </citation>
    <scope>NUCLEOTIDE SEQUENCE [LARGE SCALE GENOMIC DNA]</scope>
    <source>
        <strain evidence="2">AT2.8</strain>
    </source>
</reference>
<dbReference type="EMBL" id="JACCBX010000009">
    <property type="protein sequence ID" value="NYE07592.1"/>
    <property type="molecule type" value="Genomic_DNA"/>
</dbReference>